<accession>A0AAD7T1W0</accession>
<reference evidence="2" key="1">
    <citation type="journal article" date="2023" name="Science">
        <title>Genome structures resolve the early diversification of teleost fishes.</title>
        <authorList>
            <person name="Parey E."/>
            <person name="Louis A."/>
            <person name="Montfort J."/>
            <person name="Bouchez O."/>
            <person name="Roques C."/>
            <person name="Iampietro C."/>
            <person name="Lluch J."/>
            <person name="Castinel A."/>
            <person name="Donnadieu C."/>
            <person name="Desvignes T."/>
            <person name="Floi Bucao C."/>
            <person name="Jouanno E."/>
            <person name="Wen M."/>
            <person name="Mejri S."/>
            <person name="Dirks R."/>
            <person name="Jansen H."/>
            <person name="Henkel C."/>
            <person name="Chen W.J."/>
            <person name="Zahm M."/>
            <person name="Cabau C."/>
            <person name="Klopp C."/>
            <person name="Thompson A.W."/>
            <person name="Robinson-Rechavi M."/>
            <person name="Braasch I."/>
            <person name="Lecointre G."/>
            <person name="Bobe J."/>
            <person name="Postlethwait J.H."/>
            <person name="Berthelot C."/>
            <person name="Roest Crollius H."/>
            <person name="Guiguen Y."/>
        </authorList>
    </citation>
    <scope>NUCLEOTIDE SEQUENCE</scope>
    <source>
        <strain evidence="2">NC1722</strain>
    </source>
</reference>
<protein>
    <submittedName>
        <fullName evidence="2">Uncharacterized protein</fullName>
    </submittedName>
</protein>
<feature type="compositionally biased region" description="Polar residues" evidence="1">
    <location>
        <begin position="51"/>
        <end position="62"/>
    </location>
</feature>
<feature type="compositionally biased region" description="Polar residues" evidence="1">
    <location>
        <begin position="69"/>
        <end position="80"/>
    </location>
</feature>
<name>A0AAD7T1W0_9TELE</name>
<comment type="caution">
    <text evidence="2">The sequence shown here is derived from an EMBL/GenBank/DDBJ whole genome shotgun (WGS) entry which is preliminary data.</text>
</comment>
<dbReference type="Proteomes" id="UP001221898">
    <property type="component" value="Unassembled WGS sequence"/>
</dbReference>
<keyword evidence="3" id="KW-1185">Reference proteome</keyword>
<proteinExistence type="predicted"/>
<evidence type="ECO:0000256" key="1">
    <source>
        <dbReference type="SAM" id="MobiDB-lite"/>
    </source>
</evidence>
<evidence type="ECO:0000313" key="2">
    <source>
        <dbReference type="EMBL" id="KAJ8412846.1"/>
    </source>
</evidence>
<dbReference type="EMBL" id="JAINUG010000017">
    <property type="protein sequence ID" value="KAJ8412846.1"/>
    <property type="molecule type" value="Genomic_DNA"/>
</dbReference>
<feature type="region of interest" description="Disordered" evidence="1">
    <location>
        <begin position="35"/>
        <end position="80"/>
    </location>
</feature>
<evidence type="ECO:0000313" key="3">
    <source>
        <dbReference type="Proteomes" id="UP001221898"/>
    </source>
</evidence>
<dbReference type="AlphaFoldDB" id="A0AAD7T1W0"/>
<sequence>MLEENSKLHPGPRELLWQQMALSPASGLRGRYLTEEHGETHGSVADCQCGPSGTDTGATSQFIKRPNSPAVTERQTNGAL</sequence>
<organism evidence="2 3">
    <name type="scientific">Aldrovandia affinis</name>
    <dbReference type="NCBI Taxonomy" id="143900"/>
    <lineage>
        <taxon>Eukaryota</taxon>
        <taxon>Metazoa</taxon>
        <taxon>Chordata</taxon>
        <taxon>Craniata</taxon>
        <taxon>Vertebrata</taxon>
        <taxon>Euteleostomi</taxon>
        <taxon>Actinopterygii</taxon>
        <taxon>Neopterygii</taxon>
        <taxon>Teleostei</taxon>
        <taxon>Notacanthiformes</taxon>
        <taxon>Halosauridae</taxon>
        <taxon>Aldrovandia</taxon>
    </lineage>
</organism>
<gene>
    <name evidence="2" type="ORF">AAFF_G00104280</name>
</gene>